<evidence type="ECO:0000313" key="2">
    <source>
        <dbReference type="Proteomes" id="UP001434883"/>
    </source>
</evidence>
<dbReference type="EMBL" id="JAHRIN010067895">
    <property type="protein sequence ID" value="MEQ2215059.1"/>
    <property type="molecule type" value="Genomic_DNA"/>
</dbReference>
<reference evidence="1 2" key="1">
    <citation type="submission" date="2021-06" db="EMBL/GenBank/DDBJ databases">
        <authorList>
            <person name="Palmer J.M."/>
        </authorList>
    </citation>
    <scope>NUCLEOTIDE SEQUENCE [LARGE SCALE GENOMIC DNA]</scope>
    <source>
        <strain evidence="1 2">XC_2019</strain>
        <tissue evidence="1">Muscle</tissue>
    </source>
</reference>
<protein>
    <submittedName>
        <fullName evidence="1">Uncharacterized protein</fullName>
    </submittedName>
</protein>
<organism evidence="1 2">
    <name type="scientific">Xenoophorus captivus</name>
    <dbReference type="NCBI Taxonomy" id="1517983"/>
    <lineage>
        <taxon>Eukaryota</taxon>
        <taxon>Metazoa</taxon>
        <taxon>Chordata</taxon>
        <taxon>Craniata</taxon>
        <taxon>Vertebrata</taxon>
        <taxon>Euteleostomi</taxon>
        <taxon>Actinopterygii</taxon>
        <taxon>Neopterygii</taxon>
        <taxon>Teleostei</taxon>
        <taxon>Neoteleostei</taxon>
        <taxon>Acanthomorphata</taxon>
        <taxon>Ovalentaria</taxon>
        <taxon>Atherinomorphae</taxon>
        <taxon>Cyprinodontiformes</taxon>
        <taxon>Goodeidae</taxon>
        <taxon>Xenoophorus</taxon>
    </lineage>
</organism>
<name>A0ABV0S3C1_9TELE</name>
<proteinExistence type="predicted"/>
<keyword evidence="2" id="KW-1185">Reference proteome</keyword>
<comment type="caution">
    <text evidence="1">The sequence shown here is derived from an EMBL/GenBank/DDBJ whole genome shotgun (WGS) entry which is preliminary data.</text>
</comment>
<gene>
    <name evidence="1" type="ORF">XENOCAPTIV_026789</name>
</gene>
<sequence length="100" mass="11344">MDLPLPAAGSSIYPVRNWAAERWESTLSPDENNRPEERDGEEIQKFPCFSDTSRIEPDTPESIGAAVLLLERQDFSINFSISIRSLLTHSVQRRTGHFLV</sequence>
<evidence type="ECO:0000313" key="1">
    <source>
        <dbReference type="EMBL" id="MEQ2215059.1"/>
    </source>
</evidence>
<dbReference type="Proteomes" id="UP001434883">
    <property type="component" value="Unassembled WGS sequence"/>
</dbReference>
<accession>A0ABV0S3C1</accession>